<evidence type="ECO:0000313" key="2">
    <source>
        <dbReference type="Proteomes" id="UP000772434"/>
    </source>
</evidence>
<proteinExistence type="predicted"/>
<dbReference type="OrthoDB" id="2720314at2759"/>
<protein>
    <submittedName>
        <fullName evidence="1">Uncharacterized protein</fullName>
    </submittedName>
</protein>
<keyword evidence="2" id="KW-1185">Reference proteome</keyword>
<organism evidence="1 2">
    <name type="scientific">Rhodocollybia butyracea</name>
    <dbReference type="NCBI Taxonomy" id="206335"/>
    <lineage>
        <taxon>Eukaryota</taxon>
        <taxon>Fungi</taxon>
        <taxon>Dikarya</taxon>
        <taxon>Basidiomycota</taxon>
        <taxon>Agaricomycotina</taxon>
        <taxon>Agaricomycetes</taxon>
        <taxon>Agaricomycetidae</taxon>
        <taxon>Agaricales</taxon>
        <taxon>Marasmiineae</taxon>
        <taxon>Omphalotaceae</taxon>
        <taxon>Rhodocollybia</taxon>
    </lineage>
</organism>
<sequence>MNLYGDLEVTIDRLLKPQTLDFSDVNRQTLNQMNIVPQCFLKLKSGIEERIEKSKLSDRDEFWSSTQMYLHLTLLERVVSRECNNALTDFMLTTSHPQNEATSRAWIDTFLFRASTMVAPGKRMIFNMDQSIPSTTVDPSSLITISGHTDYMAVIAEDRVATAYLENPFIDLAKLLRSGFVVTKAQTTPLSEYLPRVVFQLYASAKQLETYTIRGALTNGREWQFIILSINKGGNGASYKFSPIIDYSVLLPMDGGDPKPLQSRPDVIAGILSDWVRWLMYHCQSRLVW</sequence>
<dbReference type="EMBL" id="JADNRY010000001">
    <property type="protein sequence ID" value="KAF9078652.1"/>
    <property type="molecule type" value="Genomic_DNA"/>
</dbReference>
<comment type="caution">
    <text evidence="1">The sequence shown here is derived from an EMBL/GenBank/DDBJ whole genome shotgun (WGS) entry which is preliminary data.</text>
</comment>
<evidence type="ECO:0000313" key="1">
    <source>
        <dbReference type="EMBL" id="KAF9078652.1"/>
    </source>
</evidence>
<reference evidence="1" key="1">
    <citation type="submission" date="2020-11" db="EMBL/GenBank/DDBJ databases">
        <authorList>
            <consortium name="DOE Joint Genome Institute"/>
            <person name="Ahrendt S."/>
            <person name="Riley R."/>
            <person name="Andreopoulos W."/>
            <person name="Labutti K."/>
            <person name="Pangilinan J."/>
            <person name="Ruiz-Duenas F.J."/>
            <person name="Barrasa J.M."/>
            <person name="Sanchez-Garcia M."/>
            <person name="Camarero S."/>
            <person name="Miyauchi S."/>
            <person name="Serrano A."/>
            <person name="Linde D."/>
            <person name="Babiker R."/>
            <person name="Drula E."/>
            <person name="Ayuso-Fernandez I."/>
            <person name="Pacheco R."/>
            <person name="Padilla G."/>
            <person name="Ferreira P."/>
            <person name="Barriuso J."/>
            <person name="Kellner H."/>
            <person name="Castanera R."/>
            <person name="Alfaro M."/>
            <person name="Ramirez L."/>
            <person name="Pisabarro A.G."/>
            <person name="Kuo A."/>
            <person name="Tritt A."/>
            <person name="Lipzen A."/>
            <person name="He G."/>
            <person name="Yan M."/>
            <person name="Ng V."/>
            <person name="Cullen D."/>
            <person name="Martin F."/>
            <person name="Rosso M.-N."/>
            <person name="Henrissat B."/>
            <person name="Hibbett D."/>
            <person name="Martinez A.T."/>
            <person name="Grigoriev I.V."/>
        </authorList>
    </citation>
    <scope>NUCLEOTIDE SEQUENCE</scope>
    <source>
        <strain evidence="1">AH 40177</strain>
    </source>
</reference>
<name>A0A9P5QBV9_9AGAR</name>
<dbReference type="Proteomes" id="UP000772434">
    <property type="component" value="Unassembled WGS sequence"/>
</dbReference>
<gene>
    <name evidence="1" type="ORF">BDP27DRAFT_1309950</name>
</gene>
<accession>A0A9P5QBV9</accession>
<dbReference type="AlphaFoldDB" id="A0A9P5QBV9"/>